<evidence type="ECO:0000256" key="1">
    <source>
        <dbReference type="ARBA" id="ARBA00022443"/>
    </source>
</evidence>
<keyword evidence="1 2" id="KW-0728">SH3 domain</keyword>
<evidence type="ECO:0000259" key="5">
    <source>
        <dbReference type="PROSITE" id="PS50213"/>
    </source>
</evidence>
<comment type="caution">
    <text evidence="6">The sequence shown here is derived from an EMBL/GenBank/DDBJ whole genome shotgun (WGS) entry which is preliminary data.</text>
</comment>
<dbReference type="InterPro" id="IPR036028">
    <property type="entry name" value="SH3-like_dom_sf"/>
</dbReference>
<proteinExistence type="predicted"/>
<dbReference type="SUPFAM" id="SSF82153">
    <property type="entry name" value="FAS1 domain"/>
    <property type="match status" value="4"/>
</dbReference>
<organism evidence="6 7">
    <name type="scientific">Puccinia coronata f. sp. avenae</name>
    <dbReference type="NCBI Taxonomy" id="200324"/>
    <lineage>
        <taxon>Eukaryota</taxon>
        <taxon>Fungi</taxon>
        <taxon>Dikarya</taxon>
        <taxon>Basidiomycota</taxon>
        <taxon>Pucciniomycotina</taxon>
        <taxon>Pucciniomycetes</taxon>
        <taxon>Pucciniales</taxon>
        <taxon>Pucciniaceae</taxon>
        <taxon>Puccinia</taxon>
    </lineage>
</organism>
<evidence type="ECO:0000256" key="2">
    <source>
        <dbReference type="PROSITE-ProRule" id="PRU00192"/>
    </source>
</evidence>
<dbReference type="GO" id="GO:0000329">
    <property type="term" value="C:fungal-type vacuole membrane"/>
    <property type="evidence" value="ECO:0007669"/>
    <property type="project" value="TreeGrafter"/>
</dbReference>
<dbReference type="AlphaFoldDB" id="A0A2N5U2P8"/>
<dbReference type="InterPro" id="IPR036378">
    <property type="entry name" value="FAS1_dom_sf"/>
</dbReference>
<dbReference type="EMBL" id="PGCI01000254">
    <property type="protein sequence ID" value="PLW32030.1"/>
    <property type="molecule type" value="Genomic_DNA"/>
</dbReference>
<sequence>METQTTTLIDLLSASADHSRLLHLIQITQLVPVINALPTATLFAPTNSSLEETLKAQQDTTQQQQDNVQLQLRQTLLYHLLNFTLPLNQTSPKETPEPLDTLLFPKPTHLLNLNNINNNNNNNKQLLLGHQAQKLAGLPSRHQNRSSQQATNGILVPIQSILTPPPLLKKSIQSTPALSTYASILPEQLLDQLDLLPHLTIFAPHHHAWDHLSPIELRYLKSNFSTNDSIKLFCQAATDNFLAPEGIGHPHLLRHKLHDHKDSSLVLLSLDGKHLSVTLNPLSNPLAINGTEMVEQDILASNGVLHIVPNLLISDGDNPLQLTPDKYLLGLNLLGLNCTKFGALFWEANPSTKYLGNLRGEKSYTILAVRNNLPTTNDTKSLPKLLLYHVIEGHYLIDDLKEGMLLRTKLMFDGQLGAKQRMYVLVSRSSGGGGSQGYFSCDSPESSPIIGLGGANVVGGDPIQLGKTVIYILPLLDLVQVALSDICFSTGVASLFLAKLDYLLKAVPKFTYLMPTNKAFAKLGLIKDYLLLEKSRPDLVQVLKYHAVTEVIYLNKLKMGTSQWYPTLEGTELYIPKLASHNVTLHKPTVGGKALKRETQDSKVINRRYVLIENGSMQFINQQPELDPGLGHPPSPPQDGDDGSRDQQQQQPPSLKLKKQKKHSGKASQINLVRGYTILCPSDVAFTKVNLTFYLEGLVRQHIIPLDPTGEGGGFLWERGGDGAGVFKPLVVVLEDGVVYLMLLSTSKGGSNSTIRLSEDFQSMEQDVELCKAGVGKDAQELELEVGDHVRVTNKVNGEWYVGWNEATGQSGMFLAAYCVAKQEPEPLRYLMQETQNTFPNPDKHANPDKQYVEEGASADSVELLFMGIELERE</sequence>
<evidence type="ECO:0000256" key="3">
    <source>
        <dbReference type="SAM" id="MobiDB-lite"/>
    </source>
</evidence>
<feature type="compositionally biased region" description="Low complexity" evidence="3">
    <location>
        <begin position="646"/>
        <end position="655"/>
    </location>
</feature>
<dbReference type="InterPro" id="IPR001452">
    <property type="entry name" value="SH3_domain"/>
</dbReference>
<evidence type="ECO:0008006" key="8">
    <source>
        <dbReference type="Google" id="ProtNLM"/>
    </source>
</evidence>
<feature type="domain" description="FAS1" evidence="5">
    <location>
        <begin position="475"/>
        <end position="624"/>
    </location>
</feature>
<dbReference type="SUPFAM" id="SSF50044">
    <property type="entry name" value="SH3-domain"/>
    <property type="match status" value="1"/>
</dbReference>
<dbReference type="Gene3D" id="2.30.180.10">
    <property type="entry name" value="FAS1 domain"/>
    <property type="match status" value="3"/>
</dbReference>
<dbReference type="SMART" id="SM00554">
    <property type="entry name" value="FAS1"/>
    <property type="match status" value="3"/>
</dbReference>
<reference evidence="6 7" key="1">
    <citation type="submission" date="2017-11" db="EMBL/GenBank/DDBJ databases">
        <title>De novo assembly and phasing of dikaryotic genomes from two isolates of Puccinia coronata f. sp. avenae, the causal agent of oat crown rust.</title>
        <authorList>
            <person name="Miller M.E."/>
            <person name="Zhang Y."/>
            <person name="Omidvar V."/>
            <person name="Sperschneider J."/>
            <person name="Schwessinger B."/>
            <person name="Raley C."/>
            <person name="Palmer J.M."/>
            <person name="Garnica D."/>
            <person name="Upadhyaya N."/>
            <person name="Rathjen J."/>
            <person name="Taylor J.M."/>
            <person name="Park R.F."/>
            <person name="Dodds P.N."/>
            <person name="Hirsch C.D."/>
            <person name="Kianian S.F."/>
            <person name="Figueroa M."/>
        </authorList>
    </citation>
    <scope>NUCLEOTIDE SEQUENCE [LARGE SCALE GENOMIC DNA]</scope>
    <source>
        <strain evidence="6">12SD80</strain>
    </source>
</reference>
<dbReference type="PANTHER" id="PTHR10900">
    <property type="entry name" value="PERIOSTIN-RELATED"/>
    <property type="match status" value="1"/>
</dbReference>
<dbReference type="InterPro" id="IPR050904">
    <property type="entry name" value="Adhesion/Biosynth-related"/>
</dbReference>
<name>A0A2N5U2P8_9BASI</name>
<dbReference type="Pfam" id="PF02469">
    <property type="entry name" value="Fasciclin"/>
    <property type="match status" value="2"/>
</dbReference>
<feature type="region of interest" description="Disordered" evidence="3">
    <location>
        <begin position="622"/>
        <end position="663"/>
    </location>
</feature>
<accession>A0A2N5U2P8</accession>
<dbReference type="Pfam" id="PF00018">
    <property type="entry name" value="SH3_1"/>
    <property type="match status" value="1"/>
</dbReference>
<dbReference type="PROSITE" id="PS50213">
    <property type="entry name" value="FAS1"/>
    <property type="match status" value="3"/>
</dbReference>
<evidence type="ECO:0000313" key="7">
    <source>
        <dbReference type="Proteomes" id="UP000235392"/>
    </source>
</evidence>
<protein>
    <recommendedName>
        <fullName evidence="8">FAS1 domain-containing protein</fullName>
    </recommendedName>
</protein>
<feature type="domain" description="SH3" evidence="4">
    <location>
        <begin position="750"/>
        <end position="824"/>
    </location>
</feature>
<dbReference type="PANTHER" id="PTHR10900:SF77">
    <property type="entry name" value="FI19380P1"/>
    <property type="match status" value="1"/>
</dbReference>
<evidence type="ECO:0000259" key="4">
    <source>
        <dbReference type="PROSITE" id="PS50002"/>
    </source>
</evidence>
<feature type="domain" description="FAS1" evidence="5">
    <location>
        <begin position="165"/>
        <end position="312"/>
    </location>
</feature>
<dbReference type="GO" id="GO:0005615">
    <property type="term" value="C:extracellular space"/>
    <property type="evidence" value="ECO:0007669"/>
    <property type="project" value="TreeGrafter"/>
</dbReference>
<feature type="domain" description="FAS1" evidence="5">
    <location>
        <begin position="5"/>
        <end position="162"/>
    </location>
</feature>
<dbReference type="Gene3D" id="2.30.30.40">
    <property type="entry name" value="SH3 Domains"/>
    <property type="match status" value="1"/>
</dbReference>
<dbReference type="InterPro" id="IPR000782">
    <property type="entry name" value="FAS1_domain"/>
</dbReference>
<dbReference type="PROSITE" id="PS50002">
    <property type="entry name" value="SH3"/>
    <property type="match status" value="1"/>
</dbReference>
<dbReference type="Proteomes" id="UP000235392">
    <property type="component" value="Unassembled WGS sequence"/>
</dbReference>
<gene>
    <name evidence="6" type="ORF">PCASD_22164</name>
</gene>
<dbReference type="GO" id="GO:0016236">
    <property type="term" value="P:macroautophagy"/>
    <property type="evidence" value="ECO:0007669"/>
    <property type="project" value="TreeGrafter"/>
</dbReference>
<evidence type="ECO:0000313" key="6">
    <source>
        <dbReference type="EMBL" id="PLW32030.1"/>
    </source>
</evidence>